<name>A0ABT4XPB7_9RHOB</name>
<organism evidence="2 3">
    <name type="scientific">Thalassococcus lentus</name>
    <dbReference type="NCBI Taxonomy" id="1210524"/>
    <lineage>
        <taxon>Bacteria</taxon>
        <taxon>Pseudomonadati</taxon>
        <taxon>Pseudomonadota</taxon>
        <taxon>Alphaproteobacteria</taxon>
        <taxon>Rhodobacterales</taxon>
        <taxon>Roseobacteraceae</taxon>
        <taxon>Thalassococcus</taxon>
    </lineage>
</organism>
<feature type="chain" id="PRO_5045368276" evidence="1">
    <location>
        <begin position="20"/>
        <end position="115"/>
    </location>
</feature>
<gene>
    <name evidence="2" type="ORF">PFY00_03505</name>
</gene>
<keyword evidence="1" id="KW-0732">Signal</keyword>
<dbReference type="EMBL" id="JAQIOY010000001">
    <property type="protein sequence ID" value="MDA7423781.1"/>
    <property type="molecule type" value="Genomic_DNA"/>
</dbReference>
<dbReference type="RefSeq" id="WP_271431115.1">
    <property type="nucleotide sequence ID" value="NZ_JAQIOY010000001.1"/>
</dbReference>
<feature type="signal peptide" evidence="1">
    <location>
        <begin position="1"/>
        <end position="19"/>
    </location>
</feature>
<evidence type="ECO:0000256" key="1">
    <source>
        <dbReference type="SAM" id="SignalP"/>
    </source>
</evidence>
<protein>
    <submittedName>
        <fullName evidence="2">Uncharacterized protein</fullName>
    </submittedName>
</protein>
<accession>A0ABT4XPB7</accession>
<evidence type="ECO:0000313" key="2">
    <source>
        <dbReference type="EMBL" id="MDA7423781.1"/>
    </source>
</evidence>
<keyword evidence="3" id="KW-1185">Reference proteome</keyword>
<comment type="caution">
    <text evidence="2">The sequence shown here is derived from an EMBL/GenBank/DDBJ whole genome shotgun (WGS) entry which is preliminary data.</text>
</comment>
<proteinExistence type="predicted"/>
<reference evidence="2 3" key="1">
    <citation type="submission" date="2023-01" db="EMBL/GenBank/DDBJ databases">
        <title>Thalassococcus onchidii sp. nov., isolated from a marine invertebrate from the South China Sea.</title>
        <authorList>
            <person name="Xu S."/>
            <person name="Liu Z."/>
            <person name="Xu Y."/>
        </authorList>
    </citation>
    <scope>NUCLEOTIDE SEQUENCE [LARGE SCALE GENOMIC DNA]</scope>
    <source>
        <strain evidence="2 3">KCTC 32084</strain>
    </source>
</reference>
<evidence type="ECO:0000313" key="3">
    <source>
        <dbReference type="Proteomes" id="UP001210720"/>
    </source>
</evidence>
<dbReference type="Proteomes" id="UP001210720">
    <property type="component" value="Unassembled WGS sequence"/>
</dbReference>
<sequence length="115" mass="12709">MVRLALILTALAAPLSAQSLDGRYYWPDMNPAQACDPQAYSDGAITIAGDQIEFVESRCSLTNPVSVRGMDGTYLYDAKCNGEGEAWTERMMVYPTFEGVAVLSRGWARTYIRCK</sequence>